<proteinExistence type="predicted"/>
<comment type="subcellular location">
    <subcellularLocation>
        <location evidence="1">Membrane</location>
    </subcellularLocation>
</comment>
<dbReference type="STRING" id="188932.AY601_1642"/>
<evidence type="ECO:0000256" key="2">
    <source>
        <dbReference type="ARBA" id="ARBA00023136"/>
    </source>
</evidence>
<dbReference type="SUPFAM" id="SSF56601">
    <property type="entry name" value="beta-lactamase/transpeptidase-like"/>
    <property type="match status" value="1"/>
</dbReference>
<protein>
    <submittedName>
        <fullName evidence="6">Beta-lactamase</fullName>
    </submittedName>
</protein>
<dbReference type="AlphaFoldDB" id="A0A327SZS5"/>
<dbReference type="InterPro" id="IPR011990">
    <property type="entry name" value="TPR-like_helical_dom_sf"/>
</dbReference>
<dbReference type="InterPro" id="IPR050491">
    <property type="entry name" value="AmpC-like"/>
</dbReference>
<feature type="domain" description="Beta-lactamase-related" evidence="5">
    <location>
        <begin position="50"/>
        <end position="328"/>
    </location>
</feature>
<evidence type="ECO:0000259" key="5">
    <source>
        <dbReference type="Pfam" id="PF00144"/>
    </source>
</evidence>
<dbReference type="EMBL" id="QLLR01000005">
    <property type="protein sequence ID" value="RAJ32993.1"/>
    <property type="molecule type" value="Genomic_DNA"/>
</dbReference>
<dbReference type="InterPro" id="IPR012338">
    <property type="entry name" value="Beta-lactam/transpept-like"/>
</dbReference>
<dbReference type="Gene3D" id="1.25.40.10">
    <property type="entry name" value="Tetratricopeptide repeat domain"/>
    <property type="match status" value="1"/>
</dbReference>
<dbReference type="Proteomes" id="UP000249754">
    <property type="component" value="Unassembled WGS sequence"/>
</dbReference>
<evidence type="ECO:0000313" key="6">
    <source>
        <dbReference type="EMBL" id="RAJ32993.1"/>
    </source>
</evidence>
<dbReference type="PANTHER" id="PTHR46825:SF11">
    <property type="entry name" value="PENICILLIN-BINDING PROTEIN 4"/>
    <property type="match status" value="1"/>
</dbReference>
<dbReference type="InterPro" id="IPR001466">
    <property type="entry name" value="Beta-lactam-related"/>
</dbReference>
<evidence type="ECO:0000256" key="1">
    <source>
        <dbReference type="ARBA" id="ARBA00004370"/>
    </source>
</evidence>
<organism evidence="6 7">
    <name type="scientific">Pedobacter cryoconitis</name>
    <dbReference type="NCBI Taxonomy" id="188932"/>
    <lineage>
        <taxon>Bacteria</taxon>
        <taxon>Pseudomonadati</taxon>
        <taxon>Bacteroidota</taxon>
        <taxon>Sphingobacteriia</taxon>
        <taxon>Sphingobacteriales</taxon>
        <taxon>Sphingobacteriaceae</taxon>
        <taxon>Pedobacter</taxon>
    </lineage>
</organism>
<dbReference type="SMART" id="SM00028">
    <property type="entry name" value="TPR"/>
    <property type="match status" value="2"/>
</dbReference>
<keyword evidence="2" id="KW-0472">Membrane</keyword>
<evidence type="ECO:0000256" key="3">
    <source>
        <dbReference type="PROSITE-ProRule" id="PRU00339"/>
    </source>
</evidence>
<dbReference type="Pfam" id="PF00144">
    <property type="entry name" value="Beta-lactamase"/>
    <property type="match status" value="1"/>
</dbReference>
<dbReference type="PANTHER" id="PTHR46825">
    <property type="entry name" value="D-ALANYL-D-ALANINE-CARBOXYPEPTIDASE/ENDOPEPTIDASE AMPH"/>
    <property type="match status" value="1"/>
</dbReference>
<dbReference type="Gene3D" id="3.40.710.10">
    <property type="entry name" value="DD-peptidase/beta-lactamase superfamily"/>
    <property type="match status" value="1"/>
</dbReference>
<dbReference type="PROSITE" id="PS50005">
    <property type="entry name" value="TPR"/>
    <property type="match status" value="1"/>
</dbReference>
<keyword evidence="3" id="KW-0802">TPR repeat</keyword>
<name>A0A327SZS5_9SPHI</name>
<dbReference type="GO" id="GO:0016020">
    <property type="term" value="C:membrane"/>
    <property type="evidence" value="ECO:0007669"/>
    <property type="project" value="UniProtKB-SubCell"/>
</dbReference>
<feature type="signal peptide" evidence="4">
    <location>
        <begin position="1"/>
        <end position="26"/>
    </location>
</feature>
<sequence>MNTFKKSAINILVISLLILLTQKSNAQTSKTAQLDSLLHQANHLGLFNGNVLIAENYQVIYKDAIGFTDAAGKTSLTEHYRFHIGSIAKEFNAVGIMILKEQGKLALEDPVSKYLPELPAWASKIHILNLLQYTSGIPDVKWKLVKSNADNMEELRKTTQLDFEPGSQYAYNNNNIFLQRRIIEKITGLSFTAFTAEYLLKPAGMSTAIVDPLAADKLIARAYNNDHAEDELTYPINGWVAVTLDDFYKWANAITNFKLISPASTKQILEAAGPNQQAGLGGGMMDGNRIISHQHDGTARNYQALLVSTVAKGRTVILMTNNQQNNLYAFNASIQAILDGTPYTRIKKSVSVGFAAQLEKMNGPEVITFYEKMKKEHNDEYSFDAEATLNEIGYNFLRQNKFTDAILVFEHNTQLFPESGNVFDSLAEAYYKQGDKVKALLNYKKSFALNPDNEDAKKIISILGKNM</sequence>
<feature type="repeat" description="TPR" evidence="3">
    <location>
        <begin position="420"/>
        <end position="453"/>
    </location>
</feature>
<dbReference type="SUPFAM" id="SSF48452">
    <property type="entry name" value="TPR-like"/>
    <property type="match status" value="1"/>
</dbReference>
<dbReference type="InterPro" id="IPR019734">
    <property type="entry name" value="TPR_rpt"/>
</dbReference>
<evidence type="ECO:0000313" key="7">
    <source>
        <dbReference type="Proteomes" id="UP000249754"/>
    </source>
</evidence>
<gene>
    <name evidence="6" type="ORF">LY11_01683</name>
</gene>
<reference evidence="6 7" key="1">
    <citation type="submission" date="2018-06" db="EMBL/GenBank/DDBJ databases">
        <title>Genomic Encyclopedia of Archaeal and Bacterial Type Strains, Phase II (KMG-II): from individual species to whole genera.</title>
        <authorList>
            <person name="Goeker M."/>
        </authorList>
    </citation>
    <scope>NUCLEOTIDE SEQUENCE [LARGE SCALE GENOMIC DNA]</scope>
    <source>
        <strain evidence="6 7">DSM 14825</strain>
    </source>
</reference>
<keyword evidence="4" id="KW-0732">Signal</keyword>
<accession>A0A327SZS5</accession>
<dbReference type="OrthoDB" id="9793489at2"/>
<comment type="caution">
    <text evidence="6">The sequence shown here is derived from an EMBL/GenBank/DDBJ whole genome shotgun (WGS) entry which is preliminary data.</text>
</comment>
<feature type="chain" id="PRO_5016451975" evidence="4">
    <location>
        <begin position="27"/>
        <end position="467"/>
    </location>
</feature>
<evidence type="ECO:0000256" key="4">
    <source>
        <dbReference type="SAM" id="SignalP"/>
    </source>
</evidence>
<dbReference type="RefSeq" id="WP_111633239.1">
    <property type="nucleotide sequence ID" value="NZ_QLLR01000005.1"/>
</dbReference>